<dbReference type="GeneID" id="17262902"/>
<evidence type="ECO:0000256" key="1">
    <source>
        <dbReference type="SAM" id="MobiDB-lite"/>
    </source>
</evidence>
<dbReference type="Pfam" id="PF18718">
    <property type="entry name" value="CxC5"/>
    <property type="match status" value="1"/>
</dbReference>
<dbReference type="InterPro" id="IPR041539">
    <property type="entry name" value="CxC5"/>
</dbReference>
<reference evidence="4" key="1">
    <citation type="journal article" date="2013" name="Nature">
        <title>Pan genome of the phytoplankton Emiliania underpins its global distribution.</title>
        <authorList>
            <person name="Read B.A."/>
            <person name="Kegel J."/>
            <person name="Klute M.J."/>
            <person name="Kuo A."/>
            <person name="Lefebvre S.C."/>
            <person name="Maumus F."/>
            <person name="Mayer C."/>
            <person name="Miller J."/>
            <person name="Monier A."/>
            <person name="Salamov A."/>
            <person name="Young J."/>
            <person name="Aguilar M."/>
            <person name="Claverie J.M."/>
            <person name="Frickenhaus S."/>
            <person name="Gonzalez K."/>
            <person name="Herman E.K."/>
            <person name="Lin Y.C."/>
            <person name="Napier J."/>
            <person name="Ogata H."/>
            <person name="Sarno A.F."/>
            <person name="Shmutz J."/>
            <person name="Schroeder D."/>
            <person name="de Vargas C."/>
            <person name="Verret F."/>
            <person name="von Dassow P."/>
            <person name="Valentin K."/>
            <person name="Van de Peer Y."/>
            <person name="Wheeler G."/>
            <person name="Dacks J.B."/>
            <person name="Delwiche C.F."/>
            <person name="Dyhrman S.T."/>
            <person name="Glockner G."/>
            <person name="John U."/>
            <person name="Richards T."/>
            <person name="Worden A.Z."/>
            <person name="Zhang X."/>
            <person name="Grigoriev I.V."/>
            <person name="Allen A.E."/>
            <person name="Bidle K."/>
            <person name="Borodovsky M."/>
            <person name="Bowler C."/>
            <person name="Brownlee C."/>
            <person name="Cock J.M."/>
            <person name="Elias M."/>
            <person name="Gladyshev V.N."/>
            <person name="Groth M."/>
            <person name="Guda C."/>
            <person name="Hadaegh A."/>
            <person name="Iglesias-Rodriguez M.D."/>
            <person name="Jenkins J."/>
            <person name="Jones B.M."/>
            <person name="Lawson T."/>
            <person name="Leese F."/>
            <person name="Lindquist E."/>
            <person name="Lobanov A."/>
            <person name="Lomsadze A."/>
            <person name="Malik S.B."/>
            <person name="Marsh M.E."/>
            <person name="Mackinder L."/>
            <person name="Mock T."/>
            <person name="Mueller-Roeber B."/>
            <person name="Pagarete A."/>
            <person name="Parker M."/>
            <person name="Probert I."/>
            <person name="Quesneville H."/>
            <person name="Raines C."/>
            <person name="Rensing S.A."/>
            <person name="Riano-Pachon D.M."/>
            <person name="Richier S."/>
            <person name="Rokitta S."/>
            <person name="Shiraiwa Y."/>
            <person name="Soanes D.M."/>
            <person name="van der Giezen M."/>
            <person name="Wahlund T.M."/>
            <person name="Williams B."/>
            <person name="Wilson W."/>
            <person name="Wolfe G."/>
            <person name="Wurch L.L."/>
        </authorList>
    </citation>
    <scope>NUCLEOTIDE SEQUENCE</scope>
</reference>
<reference evidence="3" key="2">
    <citation type="submission" date="2024-10" db="UniProtKB">
        <authorList>
            <consortium name="EnsemblProtists"/>
        </authorList>
    </citation>
    <scope>IDENTIFICATION</scope>
</reference>
<dbReference type="AlphaFoldDB" id="A0A0D3IZR9"/>
<sequence>MASWLDDLGLNELEHIKDGASAFAQELHPINSAEDFISFVVALNLYPPGTPLRAERIAGEMPAGLSAPAVRYLPSKLPIVDRLASQLRDDPSRKTVRLVPDVEHCVACGLAGEAVPLVVKRADKCSSPTVYAEHGRLKGELNGLSCPRCSAWHSMSYAEGGTRIPAGKQVPYPGATASSRRWIQLSQSTVFENSLLDRLSAQMVHSHTGFETFCHEWAMRCGESKAPRRGQFEQDARRDWRPLRHAIFDAVPAAASAAPWRPGRSAAVGEGGSVESSTPLPGLAGRRTAPHQRPTGAPARTGRAMHALMP</sequence>
<dbReference type="Proteomes" id="UP000013827">
    <property type="component" value="Unassembled WGS sequence"/>
</dbReference>
<keyword evidence="4" id="KW-1185">Reference proteome</keyword>
<organism evidence="3 4">
    <name type="scientific">Emiliania huxleyi (strain CCMP1516)</name>
    <dbReference type="NCBI Taxonomy" id="280463"/>
    <lineage>
        <taxon>Eukaryota</taxon>
        <taxon>Haptista</taxon>
        <taxon>Haptophyta</taxon>
        <taxon>Prymnesiophyceae</taxon>
        <taxon>Isochrysidales</taxon>
        <taxon>Noelaerhabdaceae</taxon>
        <taxon>Emiliania</taxon>
    </lineage>
</organism>
<feature type="region of interest" description="Disordered" evidence="1">
    <location>
        <begin position="258"/>
        <end position="310"/>
    </location>
</feature>
<proteinExistence type="predicted"/>
<name>A0A0D3IZR9_EMIH1</name>
<evidence type="ECO:0000259" key="2">
    <source>
        <dbReference type="Pfam" id="PF18718"/>
    </source>
</evidence>
<feature type="compositionally biased region" description="Low complexity" evidence="1">
    <location>
        <begin position="258"/>
        <end position="267"/>
    </location>
</feature>
<feature type="domain" description="CxC5 like cysteine cluster associated with KDZ" evidence="2">
    <location>
        <begin position="97"/>
        <end position="217"/>
    </location>
</feature>
<accession>A0A0D3IZR9</accession>
<evidence type="ECO:0000313" key="3">
    <source>
        <dbReference type="EnsemblProtists" id="EOD16754"/>
    </source>
</evidence>
<dbReference type="RefSeq" id="XP_005769183.1">
    <property type="nucleotide sequence ID" value="XM_005769126.1"/>
</dbReference>
<dbReference type="PaxDb" id="2903-EOD16754"/>
<dbReference type="HOGENOM" id="CLU_078095_0_0_1"/>
<protein>
    <recommendedName>
        <fullName evidence="2">CxC5 like cysteine cluster associated with KDZ domain-containing protein</fullName>
    </recommendedName>
</protein>
<evidence type="ECO:0000313" key="4">
    <source>
        <dbReference type="Proteomes" id="UP000013827"/>
    </source>
</evidence>
<dbReference type="EnsemblProtists" id="EOD16754">
    <property type="protein sequence ID" value="EOD16754"/>
    <property type="gene ID" value="EMIHUDRAFT_436455"/>
</dbReference>
<dbReference type="KEGG" id="ehx:EMIHUDRAFT_436455"/>